<dbReference type="InParanoid" id="B2WM24"/>
<dbReference type="EMBL" id="DS231629">
    <property type="protein sequence ID" value="EDU44084.1"/>
    <property type="molecule type" value="Genomic_DNA"/>
</dbReference>
<feature type="domain" description="RmlD-like substrate binding" evidence="1">
    <location>
        <begin position="61"/>
        <end position="365"/>
    </location>
</feature>
<keyword evidence="2" id="KW-0808">Transferase</keyword>
<dbReference type="SUPFAM" id="SSF51735">
    <property type="entry name" value="NAD(P)-binding Rossmann-fold domains"/>
    <property type="match status" value="1"/>
</dbReference>
<evidence type="ECO:0000259" key="1">
    <source>
        <dbReference type="Pfam" id="PF04321"/>
    </source>
</evidence>
<dbReference type="OMA" id="RMPLMFG"/>
<sequence length="385" mass="42516">MSALLTTPSLVAPTLLKTPHWVSGLLTTSELAYHFHHARRGHPNILEIHHFLCSIKAMQTALVTGASGLLGRQVQREFLLDGWKSVGTGLSRIASPDVVRLDILNEKEIETVLDNTKPDVVVHCAANRFPDSCTANPEAARKLNVDSSRALAEATTSRDIFLIYLSTDYVFSGRPGDAPYNTDSTPSPPNLVEGAHSNLRYGQTKLEGEQAVLDVARKAGTKNQVVVLRVPILYGSCDEPKESAVNILMSQLWSAQQIQDSQPKVQVDDYALRYPTNTQDVGRVCRDIAKLYLDPVNADRELPGILQFSSEDRMTKWQICQTFADIMGLPLDNMAPSKPDAEPKDGTIRPYDCHLDTSALKELGIDVSTVDFRAWWRVAPEATRA</sequence>
<dbReference type="HOGENOM" id="CLU_045518_0_1_1"/>
<dbReference type="OrthoDB" id="6235964at2759"/>
<dbReference type="GO" id="GO:0006556">
    <property type="term" value="P:S-adenosylmethionine biosynthetic process"/>
    <property type="evidence" value="ECO:0007669"/>
    <property type="project" value="UniProtKB-UniPathway"/>
</dbReference>
<protein>
    <submittedName>
        <fullName evidence="2">Methionine adenosyltransferase 2 subunit beta</fullName>
    </submittedName>
</protein>
<dbReference type="InterPro" id="IPR036291">
    <property type="entry name" value="NAD(P)-bd_dom_sf"/>
</dbReference>
<dbReference type="InterPro" id="IPR005913">
    <property type="entry name" value="dTDP_dehydrorham_reduct"/>
</dbReference>
<dbReference type="eggNOG" id="KOG1430">
    <property type="taxonomic scope" value="Eukaryota"/>
</dbReference>
<dbReference type="CDD" id="cd05254">
    <property type="entry name" value="dTDP_HR_like_SDR_e"/>
    <property type="match status" value="1"/>
</dbReference>
<dbReference type="GO" id="GO:0016740">
    <property type="term" value="F:transferase activity"/>
    <property type="evidence" value="ECO:0007669"/>
    <property type="project" value="UniProtKB-KW"/>
</dbReference>
<dbReference type="FunFam" id="3.40.50.720:FF:000357">
    <property type="entry name" value="Methionine adenosyltransferase 2 subunit beta"/>
    <property type="match status" value="1"/>
</dbReference>
<dbReference type="PANTHER" id="PTHR10491:SF4">
    <property type="entry name" value="METHIONINE ADENOSYLTRANSFERASE 2 SUBUNIT BETA"/>
    <property type="match status" value="1"/>
</dbReference>
<dbReference type="InterPro" id="IPR029903">
    <property type="entry name" value="RmlD-like-bd"/>
</dbReference>
<accession>B2WM24</accession>
<dbReference type="PANTHER" id="PTHR10491">
    <property type="entry name" value="DTDP-4-DEHYDRORHAMNOSE REDUCTASE"/>
    <property type="match status" value="1"/>
</dbReference>
<organism evidence="2 3">
    <name type="scientific">Pyrenophora tritici-repentis (strain Pt-1C-BFP)</name>
    <name type="common">Wheat tan spot fungus</name>
    <name type="synonym">Drechslera tritici-repentis</name>
    <dbReference type="NCBI Taxonomy" id="426418"/>
    <lineage>
        <taxon>Eukaryota</taxon>
        <taxon>Fungi</taxon>
        <taxon>Dikarya</taxon>
        <taxon>Ascomycota</taxon>
        <taxon>Pezizomycotina</taxon>
        <taxon>Dothideomycetes</taxon>
        <taxon>Pleosporomycetidae</taxon>
        <taxon>Pleosporales</taxon>
        <taxon>Pleosporineae</taxon>
        <taxon>Pleosporaceae</taxon>
        <taxon>Pyrenophora</taxon>
    </lineage>
</organism>
<dbReference type="Pfam" id="PF04321">
    <property type="entry name" value="RmlD_sub_bind"/>
    <property type="match status" value="1"/>
</dbReference>
<evidence type="ECO:0000313" key="2">
    <source>
        <dbReference type="EMBL" id="EDU44084.1"/>
    </source>
</evidence>
<name>B2WM24_PYRTR</name>
<dbReference type="GO" id="GO:0048270">
    <property type="term" value="F:methionine adenosyltransferase regulator activity"/>
    <property type="evidence" value="ECO:0007669"/>
    <property type="project" value="TreeGrafter"/>
</dbReference>
<dbReference type="AlphaFoldDB" id="B2WM24"/>
<dbReference type="GO" id="GO:0048269">
    <property type="term" value="C:methionine adenosyltransferase complex"/>
    <property type="evidence" value="ECO:0007669"/>
    <property type="project" value="TreeGrafter"/>
</dbReference>
<gene>
    <name evidence="2" type="ORF">PTRG_11034</name>
</gene>
<dbReference type="Gene3D" id="3.40.50.720">
    <property type="entry name" value="NAD(P)-binding Rossmann-like Domain"/>
    <property type="match status" value="1"/>
</dbReference>
<proteinExistence type="predicted"/>
<evidence type="ECO:0000313" key="3">
    <source>
        <dbReference type="Proteomes" id="UP000001471"/>
    </source>
</evidence>
<reference evidence="3" key="1">
    <citation type="journal article" date="2013" name="G3 (Bethesda)">
        <title>Comparative genomics of a plant-pathogenic fungus, Pyrenophora tritici-repentis, reveals transduplication and the impact of repeat elements on pathogenicity and population divergence.</title>
        <authorList>
            <person name="Manning V.A."/>
            <person name="Pandelova I."/>
            <person name="Dhillon B."/>
            <person name="Wilhelm L.J."/>
            <person name="Goodwin S.B."/>
            <person name="Berlin A.M."/>
            <person name="Figueroa M."/>
            <person name="Freitag M."/>
            <person name="Hane J.K."/>
            <person name="Henrissat B."/>
            <person name="Holman W.H."/>
            <person name="Kodira C.D."/>
            <person name="Martin J."/>
            <person name="Oliver R.P."/>
            <person name="Robbertse B."/>
            <person name="Schackwitz W."/>
            <person name="Schwartz D.C."/>
            <person name="Spatafora J.W."/>
            <person name="Turgeon B.G."/>
            <person name="Yandava C."/>
            <person name="Young S."/>
            <person name="Zhou S."/>
            <person name="Zeng Q."/>
            <person name="Grigoriev I.V."/>
            <person name="Ma L.-J."/>
            <person name="Ciuffetti L.M."/>
        </authorList>
    </citation>
    <scope>NUCLEOTIDE SEQUENCE [LARGE SCALE GENOMIC DNA]</scope>
    <source>
        <strain evidence="3">Pt-1C-BFP</strain>
    </source>
</reference>
<dbReference type="Proteomes" id="UP000001471">
    <property type="component" value="Unassembled WGS sequence"/>
</dbReference>
<dbReference type="STRING" id="426418.B2WM24"/>
<dbReference type="UniPathway" id="UPA00315">
    <property type="reaction ID" value="UER00080"/>
</dbReference>